<keyword evidence="2 4" id="KW-0863">Zinc-finger</keyword>
<accession>A0ABR1GE18</accession>
<dbReference type="EMBL" id="JBBJCI010000032">
    <property type="protein sequence ID" value="KAK7254128.1"/>
    <property type="molecule type" value="Genomic_DNA"/>
</dbReference>
<comment type="caution">
    <text evidence="7">The sequence shown here is derived from an EMBL/GenBank/DDBJ whole genome shotgun (WGS) entry which is preliminary data.</text>
</comment>
<evidence type="ECO:0000313" key="8">
    <source>
        <dbReference type="Proteomes" id="UP001363151"/>
    </source>
</evidence>
<gene>
    <name evidence="7" type="ORF">SO694_0000836</name>
</gene>
<name>A0ABR1GE18_AURAN</name>
<keyword evidence="8" id="KW-1185">Reference proteome</keyword>
<feature type="compositionally biased region" description="Basic and acidic residues" evidence="5">
    <location>
        <begin position="101"/>
        <end position="118"/>
    </location>
</feature>
<dbReference type="PROSITE" id="PS50865">
    <property type="entry name" value="ZF_MYND_2"/>
    <property type="match status" value="1"/>
</dbReference>
<protein>
    <submittedName>
        <fullName evidence="7">Dihydrokaempferol 4-reductase</fullName>
    </submittedName>
</protein>
<dbReference type="Proteomes" id="UP001363151">
    <property type="component" value="Unassembled WGS sequence"/>
</dbReference>
<evidence type="ECO:0000256" key="5">
    <source>
        <dbReference type="SAM" id="MobiDB-lite"/>
    </source>
</evidence>
<evidence type="ECO:0000313" key="7">
    <source>
        <dbReference type="EMBL" id="KAK7254128.1"/>
    </source>
</evidence>
<feature type="region of interest" description="Disordered" evidence="5">
    <location>
        <begin position="101"/>
        <end position="155"/>
    </location>
</feature>
<feature type="compositionally biased region" description="Basic and acidic residues" evidence="5">
    <location>
        <begin position="127"/>
        <end position="149"/>
    </location>
</feature>
<feature type="domain" description="MYND-type" evidence="6">
    <location>
        <begin position="54"/>
        <end position="92"/>
    </location>
</feature>
<keyword evidence="3" id="KW-0862">Zinc</keyword>
<dbReference type="Pfam" id="PF01753">
    <property type="entry name" value="zf-MYND"/>
    <property type="match status" value="1"/>
</dbReference>
<keyword evidence="1" id="KW-0479">Metal-binding</keyword>
<proteinExistence type="predicted"/>
<dbReference type="PROSITE" id="PS01360">
    <property type="entry name" value="ZF_MYND_1"/>
    <property type="match status" value="1"/>
</dbReference>
<dbReference type="Gene3D" id="6.10.140.2220">
    <property type="match status" value="1"/>
</dbReference>
<sequence length="171" mass="19066">MKLPVLGEAALEQPAVPSLPERPVEAPAPGPKKARVHVATALEREIKDVLGKGCTICGASTAKLLCVCKTTRYCSVQCQRVDWSQRGHRSVCRKIRERAEAAARHEEVQREEAPRDEPLYGPAPRSYADDVRDRIRAEHEAARSRREAEPEPELMSARFGSRCPICLDGWD</sequence>
<reference evidence="7 8" key="1">
    <citation type="submission" date="2024-03" db="EMBL/GenBank/DDBJ databases">
        <title>Aureococcus anophagefferens CCMP1851 and Kratosvirus quantuckense: Draft genome of a second virus-susceptible host strain in the model system.</title>
        <authorList>
            <person name="Chase E."/>
            <person name="Truchon A.R."/>
            <person name="Schepens W."/>
            <person name="Wilhelm S.W."/>
        </authorList>
    </citation>
    <scope>NUCLEOTIDE SEQUENCE [LARGE SCALE GENOMIC DNA]</scope>
    <source>
        <strain evidence="7 8">CCMP1851</strain>
    </source>
</reference>
<dbReference type="InterPro" id="IPR002893">
    <property type="entry name" value="Znf_MYND"/>
</dbReference>
<dbReference type="SUPFAM" id="SSF144232">
    <property type="entry name" value="HIT/MYND zinc finger-like"/>
    <property type="match status" value="1"/>
</dbReference>
<evidence type="ECO:0000259" key="6">
    <source>
        <dbReference type="PROSITE" id="PS50865"/>
    </source>
</evidence>
<evidence type="ECO:0000256" key="1">
    <source>
        <dbReference type="ARBA" id="ARBA00022723"/>
    </source>
</evidence>
<evidence type="ECO:0000256" key="4">
    <source>
        <dbReference type="PROSITE-ProRule" id="PRU00134"/>
    </source>
</evidence>
<evidence type="ECO:0000256" key="2">
    <source>
        <dbReference type="ARBA" id="ARBA00022771"/>
    </source>
</evidence>
<organism evidence="7 8">
    <name type="scientific">Aureococcus anophagefferens</name>
    <name type="common">Harmful bloom alga</name>
    <dbReference type="NCBI Taxonomy" id="44056"/>
    <lineage>
        <taxon>Eukaryota</taxon>
        <taxon>Sar</taxon>
        <taxon>Stramenopiles</taxon>
        <taxon>Ochrophyta</taxon>
        <taxon>Pelagophyceae</taxon>
        <taxon>Pelagomonadales</taxon>
        <taxon>Pelagomonadaceae</taxon>
        <taxon>Aureococcus</taxon>
    </lineage>
</organism>
<evidence type="ECO:0000256" key="3">
    <source>
        <dbReference type="ARBA" id="ARBA00022833"/>
    </source>
</evidence>